<keyword evidence="4 10" id="KW-0812">Transmembrane</keyword>
<evidence type="ECO:0000256" key="2">
    <source>
        <dbReference type="ARBA" id="ARBA00006337"/>
    </source>
</evidence>
<accession>A0A7T5R180</accession>
<feature type="transmembrane region" description="Helical" evidence="11">
    <location>
        <begin position="133"/>
        <end position="153"/>
    </location>
</feature>
<keyword evidence="6 10" id="KW-1133">Transmembrane helix</keyword>
<dbReference type="PROSITE" id="PS51371">
    <property type="entry name" value="CBS"/>
    <property type="match status" value="2"/>
</dbReference>
<reference evidence="14 15" key="1">
    <citation type="submission" date="2020-07" db="EMBL/GenBank/DDBJ databases">
        <title>Huge and variable diversity of episymbiotic CPR bacteria and DPANN archaea in groundwater ecosystems.</title>
        <authorList>
            <person name="He C.Y."/>
            <person name="Keren R."/>
            <person name="Whittaker M."/>
            <person name="Farag I.F."/>
            <person name="Doudna J."/>
            <person name="Cate J.H.D."/>
            <person name="Banfield J.F."/>
        </authorList>
    </citation>
    <scope>NUCLEOTIDE SEQUENCE [LARGE SCALE GENOMIC DNA]</scope>
    <source>
        <strain evidence="14">NC_groundwater_70_Ag_B-0.1um_54_66</strain>
    </source>
</reference>
<evidence type="ECO:0000256" key="9">
    <source>
        <dbReference type="PROSITE-ProRule" id="PRU00703"/>
    </source>
</evidence>
<dbReference type="SMART" id="SM01091">
    <property type="entry name" value="CorC_HlyC"/>
    <property type="match status" value="1"/>
</dbReference>
<evidence type="ECO:0000313" key="14">
    <source>
        <dbReference type="EMBL" id="QQG35622.1"/>
    </source>
</evidence>
<comment type="similarity">
    <text evidence="2">Belongs to the UPF0053 family.</text>
</comment>
<evidence type="ECO:0000256" key="4">
    <source>
        <dbReference type="ARBA" id="ARBA00022692"/>
    </source>
</evidence>
<dbReference type="FunFam" id="3.10.580.10:FF:000002">
    <property type="entry name" value="Magnesium/cobalt efflux protein CorC"/>
    <property type="match status" value="1"/>
</dbReference>
<dbReference type="PANTHER" id="PTHR22777">
    <property type="entry name" value="HEMOLYSIN-RELATED"/>
    <property type="match status" value="1"/>
</dbReference>
<dbReference type="PANTHER" id="PTHR22777:SF32">
    <property type="entry name" value="UPF0053 INNER MEMBRANE PROTEIN YFJD"/>
    <property type="match status" value="1"/>
</dbReference>
<evidence type="ECO:0000256" key="5">
    <source>
        <dbReference type="ARBA" id="ARBA00022737"/>
    </source>
</evidence>
<dbReference type="GO" id="GO:0005886">
    <property type="term" value="C:plasma membrane"/>
    <property type="evidence" value="ECO:0007669"/>
    <property type="project" value="UniProtKB-SubCell"/>
</dbReference>
<evidence type="ECO:0000259" key="13">
    <source>
        <dbReference type="PROSITE" id="PS51846"/>
    </source>
</evidence>
<dbReference type="Pfam" id="PF01595">
    <property type="entry name" value="CNNM"/>
    <property type="match status" value="1"/>
</dbReference>
<dbReference type="CDD" id="cd04590">
    <property type="entry name" value="CBS_pair_CorC_HlyC_assoc"/>
    <property type="match status" value="1"/>
</dbReference>
<keyword evidence="7 9" id="KW-0129">CBS domain</keyword>
<feature type="transmembrane region" description="Helical" evidence="11">
    <location>
        <begin position="64"/>
        <end position="87"/>
    </location>
</feature>
<keyword evidence="5" id="KW-0677">Repeat</keyword>
<protein>
    <submittedName>
        <fullName evidence="14">HlyC/CorC family transporter</fullName>
    </submittedName>
</protein>
<dbReference type="SUPFAM" id="SSF56176">
    <property type="entry name" value="FAD-binding/transporter-associated domain-like"/>
    <property type="match status" value="1"/>
</dbReference>
<dbReference type="Gene3D" id="3.10.580.10">
    <property type="entry name" value="CBS-domain"/>
    <property type="match status" value="1"/>
</dbReference>
<evidence type="ECO:0000259" key="12">
    <source>
        <dbReference type="PROSITE" id="PS51371"/>
    </source>
</evidence>
<feature type="transmembrane region" description="Helical" evidence="11">
    <location>
        <begin position="93"/>
        <end position="112"/>
    </location>
</feature>
<dbReference type="InterPro" id="IPR036318">
    <property type="entry name" value="FAD-bd_PCMH-like_sf"/>
</dbReference>
<evidence type="ECO:0000256" key="10">
    <source>
        <dbReference type="PROSITE-ProRule" id="PRU01193"/>
    </source>
</evidence>
<proteinExistence type="inferred from homology"/>
<feature type="domain" description="CBS" evidence="12">
    <location>
        <begin position="277"/>
        <end position="334"/>
    </location>
</feature>
<feature type="transmembrane region" description="Helical" evidence="11">
    <location>
        <begin position="6"/>
        <end position="24"/>
    </location>
</feature>
<dbReference type="InterPro" id="IPR002550">
    <property type="entry name" value="CNNM"/>
</dbReference>
<dbReference type="GO" id="GO:0050660">
    <property type="term" value="F:flavin adenine dinucleotide binding"/>
    <property type="evidence" value="ECO:0007669"/>
    <property type="project" value="InterPro"/>
</dbReference>
<evidence type="ECO:0000256" key="7">
    <source>
        <dbReference type="ARBA" id="ARBA00023122"/>
    </source>
</evidence>
<dbReference type="InterPro" id="IPR016169">
    <property type="entry name" value="FAD-bd_PCMH_sub2"/>
</dbReference>
<comment type="subcellular location">
    <subcellularLocation>
        <location evidence="1">Cell membrane</location>
        <topology evidence="1">Multi-pass membrane protein</topology>
    </subcellularLocation>
</comment>
<evidence type="ECO:0000256" key="11">
    <source>
        <dbReference type="SAM" id="Phobius"/>
    </source>
</evidence>
<name>A0A7T5R180_9BACT</name>
<sequence length="429" mass="48044">MNTEIIISLITIFILLLLSAFFSGSETAMTASNQPRMHNLERQGNRKAAMVNQIREKKERMIGALLLGNNLVNIASSALATSVLISLLGDAGVFYATLIMTAVVLIFSEVLPKTYAIHHADSMAMVVVRPLRFLILLFTPATFLISGIVRMILRIFGADISQVYGDNHTEILRGAIELHNEGTDEEVSEQRAMMHSILDLADLDVGKVMTHRRQVEMLDAGQPPELTIEEILDSQYSRLPLWKDQPDNIIGVVHVKAVLKEMQIKGVQAKDVDLAGIAVEPWFVPITTTLFDQLQAFRERREHFALVVDEYGSFMGIVTLEDILEEIVGDIDDETDEIVTGVRRQPNGSYMIDGTVTVRELNREFDWNLPEGDYSTIAGLLLFQSQRLPEVGQSFNFFGCRFDVVKRQRHQITLVRVTPPAGHDRKSAA</sequence>
<dbReference type="InterPro" id="IPR000644">
    <property type="entry name" value="CBS_dom"/>
</dbReference>
<evidence type="ECO:0000256" key="1">
    <source>
        <dbReference type="ARBA" id="ARBA00004651"/>
    </source>
</evidence>
<dbReference type="AlphaFoldDB" id="A0A7T5R180"/>
<evidence type="ECO:0000313" key="15">
    <source>
        <dbReference type="Proteomes" id="UP000595362"/>
    </source>
</evidence>
<dbReference type="Pfam" id="PF00571">
    <property type="entry name" value="CBS"/>
    <property type="match status" value="1"/>
</dbReference>
<feature type="domain" description="CBS" evidence="12">
    <location>
        <begin position="209"/>
        <end position="272"/>
    </location>
</feature>
<gene>
    <name evidence="14" type="ORF">HYS17_08850</name>
</gene>
<dbReference type="Proteomes" id="UP000595362">
    <property type="component" value="Chromosome"/>
</dbReference>
<dbReference type="Pfam" id="PF03471">
    <property type="entry name" value="CorC_HlyC"/>
    <property type="match status" value="1"/>
</dbReference>
<dbReference type="InterPro" id="IPR005170">
    <property type="entry name" value="Transptr-assoc_dom"/>
</dbReference>
<evidence type="ECO:0000256" key="6">
    <source>
        <dbReference type="ARBA" id="ARBA00022989"/>
    </source>
</evidence>
<dbReference type="SUPFAM" id="SSF54631">
    <property type="entry name" value="CBS-domain pair"/>
    <property type="match status" value="1"/>
</dbReference>
<keyword evidence="3" id="KW-1003">Cell membrane</keyword>
<dbReference type="InterPro" id="IPR044751">
    <property type="entry name" value="Ion_transp-like_CBS"/>
</dbReference>
<dbReference type="SMART" id="SM00116">
    <property type="entry name" value="CBS"/>
    <property type="match status" value="2"/>
</dbReference>
<organism evidence="14 15">
    <name type="scientific">Micavibrio aeruginosavorus</name>
    <dbReference type="NCBI Taxonomy" id="349221"/>
    <lineage>
        <taxon>Bacteria</taxon>
        <taxon>Pseudomonadati</taxon>
        <taxon>Bdellovibrionota</taxon>
        <taxon>Bdellovibrionia</taxon>
        <taxon>Bdellovibrionales</taxon>
        <taxon>Pseudobdellovibrionaceae</taxon>
        <taxon>Micavibrio</taxon>
    </lineage>
</organism>
<evidence type="ECO:0000256" key="8">
    <source>
        <dbReference type="ARBA" id="ARBA00023136"/>
    </source>
</evidence>
<dbReference type="EMBL" id="CP066681">
    <property type="protein sequence ID" value="QQG35622.1"/>
    <property type="molecule type" value="Genomic_DNA"/>
</dbReference>
<keyword evidence="8 10" id="KW-0472">Membrane</keyword>
<feature type="domain" description="CNNM transmembrane" evidence="13">
    <location>
        <begin position="1"/>
        <end position="186"/>
    </location>
</feature>
<dbReference type="PROSITE" id="PS51846">
    <property type="entry name" value="CNNM"/>
    <property type="match status" value="1"/>
</dbReference>
<dbReference type="InterPro" id="IPR046342">
    <property type="entry name" value="CBS_dom_sf"/>
</dbReference>
<evidence type="ECO:0000256" key="3">
    <source>
        <dbReference type="ARBA" id="ARBA00022475"/>
    </source>
</evidence>
<dbReference type="Gene3D" id="3.30.465.10">
    <property type="match status" value="1"/>
</dbReference>